<sequence length="325" mass="33946">MVTQDSNAGGSPADLVFVVENTGNLAPYFQELKNAYVVPTLEHLHGSKIDELDCGYDCNSNMFGLVTFQSLDCTPEPVVSCLLSTAHPHKLLKAMDTIPFAGGTGDGSSYIAEGMATALHLFDDFTAFHEPNTKIRRYCVLVCNSLPYPMPSHDSSNYSDYLADQLASLMAEKGVHFSLVSPRKLTGLFRLYEAGAGVGEGQVSSSSSAVAAGKNYSTDLRHLVLLRGYQLREQQTSQLNEAKAAIADIKPTIVSSPGPANAGPGIGNKKGGGAPPGGRAGNVAVSGVTMGGGAAFKPLIVVPGSQQGASAEANSHSVAAMKDPR</sequence>
<evidence type="ECO:0000313" key="6">
    <source>
        <dbReference type="RefSeq" id="XP_014676104.1"/>
    </source>
</evidence>
<evidence type="ECO:0000256" key="3">
    <source>
        <dbReference type="SAM" id="MobiDB-lite"/>
    </source>
</evidence>
<evidence type="ECO:0000256" key="1">
    <source>
        <dbReference type="ARBA" id="ARBA00009102"/>
    </source>
</evidence>
<dbReference type="PANTHER" id="PTHR12433:SF11">
    <property type="entry name" value="MEDIATOR OF RNA POLYMERASE II TRANSCRIPTION SUBUNIT 25"/>
    <property type="match status" value="1"/>
</dbReference>
<evidence type="ECO:0000259" key="4">
    <source>
        <dbReference type="Pfam" id="PF11265"/>
    </source>
</evidence>
<gene>
    <name evidence="6" type="primary">LOC106816061</name>
</gene>
<dbReference type="Pfam" id="PF11265">
    <property type="entry name" value="Med25_VWA"/>
    <property type="match status" value="1"/>
</dbReference>
<protein>
    <recommendedName>
        <fullName evidence="2">Mediator of RNA polymerase II transcription subunit 25</fullName>
    </recommendedName>
</protein>
<dbReference type="SUPFAM" id="SSF53300">
    <property type="entry name" value="vWA-like"/>
    <property type="match status" value="1"/>
</dbReference>
<dbReference type="InterPro" id="IPR036465">
    <property type="entry name" value="vWFA_dom_sf"/>
</dbReference>
<name>A0ABM1EV83_PRICU</name>
<dbReference type="RefSeq" id="XP_014676104.1">
    <property type="nucleotide sequence ID" value="XM_014820618.1"/>
</dbReference>
<proteinExistence type="inferred from homology"/>
<keyword evidence="5" id="KW-1185">Reference proteome</keyword>
<organism evidence="5 6">
    <name type="scientific">Priapulus caudatus</name>
    <name type="common">Priapulid worm</name>
    <dbReference type="NCBI Taxonomy" id="37621"/>
    <lineage>
        <taxon>Eukaryota</taxon>
        <taxon>Metazoa</taxon>
        <taxon>Ecdysozoa</taxon>
        <taxon>Scalidophora</taxon>
        <taxon>Priapulida</taxon>
        <taxon>Priapulimorpha</taxon>
        <taxon>Priapulimorphida</taxon>
        <taxon>Priapulidae</taxon>
        <taxon>Priapulus</taxon>
    </lineage>
</organism>
<comment type="similarity">
    <text evidence="1">Belongs to the Mediator complex subunit 25 family.</text>
</comment>
<feature type="compositionally biased region" description="Gly residues" evidence="3">
    <location>
        <begin position="264"/>
        <end position="278"/>
    </location>
</feature>
<dbReference type="PANTHER" id="PTHR12433">
    <property type="entry name" value="MEDIATOR OF RNA POLYMERASE II TRANSCRIPTION SUBUNIT 25"/>
    <property type="match status" value="1"/>
</dbReference>
<feature type="region of interest" description="Disordered" evidence="3">
    <location>
        <begin position="258"/>
        <end position="278"/>
    </location>
</feature>
<dbReference type="Proteomes" id="UP000695022">
    <property type="component" value="Unplaced"/>
</dbReference>
<accession>A0ABM1EV83</accession>
<evidence type="ECO:0000256" key="2">
    <source>
        <dbReference type="ARBA" id="ARBA00019694"/>
    </source>
</evidence>
<evidence type="ECO:0000313" key="5">
    <source>
        <dbReference type="Proteomes" id="UP000695022"/>
    </source>
</evidence>
<feature type="domain" description="Mediator of RNA polymerase II transcription subunit 25 von Willebrand factor type A" evidence="4">
    <location>
        <begin position="13"/>
        <end position="229"/>
    </location>
</feature>
<dbReference type="InterPro" id="IPR021419">
    <property type="entry name" value="Mediator_Med25_VWA"/>
</dbReference>
<dbReference type="GeneID" id="106816061"/>
<reference evidence="6" key="1">
    <citation type="submission" date="2025-08" db="UniProtKB">
        <authorList>
            <consortium name="RefSeq"/>
        </authorList>
    </citation>
    <scope>IDENTIFICATION</scope>
</reference>